<protein>
    <submittedName>
        <fullName evidence="2">Helix-turn-helix domain-containing protein</fullName>
    </submittedName>
</protein>
<dbReference type="Proteomes" id="UP001558534">
    <property type="component" value="Unassembled WGS sequence"/>
</dbReference>
<dbReference type="InterPro" id="IPR010982">
    <property type="entry name" value="Lambda_DNA-bd_dom_sf"/>
</dbReference>
<organism evidence="2 3">
    <name type="scientific">Lysinibacillus xylanilyticus</name>
    <dbReference type="NCBI Taxonomy" id="582475"/>
    <lineage>
        <taxon>Bacteria</taxon>
        <taxon>Bacillati</taxon>
        <taxon>Bacillota</taxon>
        <taxon>Bacilli</taxon>
        <taxon>Bacillales</taxon>
        <taxon>Bacillaceae</taxon>
        <taxon>Lysinibacillus</taxon>
    </lineage>
</organism>
<dbReference type="PROSITE" id="PS50943">
    <property type="entry name" value="HTH_CROC1"/>
    <property type="match status" value="1"/>
</dbReference>
<dbReference type="SMART" id="SM00530">
    <property type="entry name" value="HTH_XRE"/>
    <property type="match status" value="1"/>
</dbReference>
<feature type="domain" description="HTH cro/C1-type" evidence="1">
    <location>
        <begin position="9"/>
        <end position="65"/>
    </location>
</feature>
<keyword evidence="3" id="KW-1185">Reference proteome</keyword>
<dbReference type="EMBL" id="JBFRHK010000036">
    <property type="protein sequence ID" value="MEX3748364.1"/>
    <property type="molecule type" value="Genomic_DNA"/>
</dbReference>
<dbReference type="InterPro" id="IPR001387">
    <property type="entry name" value="Cro/C1-type_HTH"/>
</dbReference>
<dbReference type="SUPFAM" id="SSF47413">
    <property type="entry name" value="lambda repressor-like DNA-binding domains"/>
    <property type="match status" value="1"/>
</dbReference>
<dbReference type="CDD" id="cd00093">
    <property type="entry name" value="HTH_XRE"/>
    <property type="match status" value="1"/>
</dbReference>
<dbReference type="Pfam" id="PF01381">
    <property type="entry name" value="HTH_3"/>
    <property type="match status" value="1"/>
</dbReference>
<gene>
    <name evidence="2" type="ORF">AB1300_25220</name>
</gene>
<evidence type="ECO:0000259" key="1">
    <source>
        <dbReference type="PROSITE" id="PS50943"/>
    </source>
</evidence>
<name>A0ABV3W5A7_9BACI</name>
<dbReference type="RefSeq" id="WP_368638746.1">
    <property type="nucleotide sequence ID" value="NZ_JBFRHK010000036.1"/>
</dbReference>
<accession>A0ABV3W5A7</accession>
<dbReference type="Gene3D" id="1.10.260.40">
    <property type="entry name" value="lambda repressor-like DNA-binding domains"/>
    <property type="match status" value="1"/>
</dbReference>
<evidence type="ECO:0000313" key="3">
    <source>
        <dbReference type="Proteomes" id="UP001558534"/>
    </source>
</evidence>
<reference evidence="2 3" key="1">
    <citation type="submission" date="2024-07" db="EMBL/GenBank/DDBJ databases">
        <title>Characterization of a bacterium isolated from hydrolysated instant sea cucumber by whole-genome sequencing and metabolomics.</title>
        <authorList>
            <person name="Luo X."/>
            <person name="Zhang Z."/>
            <person name="Zheng Z."/>
            <person name="Zhang W."/>
            <person name="Ming T."/>
            <person name="Jiao L."/>
            <person name="Su X."/>
            <person name="Kong F."/>
            <person name="Xu J."/>
        </authorList>
    </citation>
    <scope>NUCLEOTIDE SEQUENCE [LARGE SCALE GENOMIC DNA]</scope>
    <source>
        <strain evidence="2 3">XL-2024</strain>
    </source>
</reference>
<proteinExistence type="predicted"/>
<sequence length="108" mass="12497">MLNEFGQVIRKLRTKKGIRLNDFANRIDVSSAYLSNLETGKTETINLGLLEKIQEELSIFPMDNFETEKENSEFGYRLSRMAKLLIHLHNDNKQHAEYLLGVIEQGID</sequence>
<evidence type="ECO:0000313" key="2">
    <source>
        <dbReference type="EMBL" id="MEX3748364.1"/>
    </source>
</evidence>
<comment type="caution">
    <text evidence="2">The sequence shown here is derived from an EMBL/GenBank/DDBJ whole genome shotgun (WGS) entry which is preliminary data.</text>
</comment>